<evidence type="ECO:0000259" key="2">
    <source>
        <dbReference type="Pfam" id="PF02557"/>
    </source>
</evidence>
<dbReference type="InterPro" id="IPR013207">
    <property type="entry name" value="LGFP"/>
</dbReference>
<comment type="caution">
    <text evidence="3">The sequence shown here is derived from an EMBL/GenBank/DDBJ whole genome shotgun (WGS) entry which is preliminary data.</text>
</comment>
<evidence type="ECO:0000313" key="3">
    <source>
        <dbReference type="EMBL" id="NGN84981.1"/>
    </source>
</evidence>
<gene>
    <name evidence="3" type="ORF">G6N77_16180</name>
</gene>
<dbReference type="RefSeq" id="WP_165183206.1">
    <property type="nucleotide sequence ID" value="NZ_JAAKZI010000034.1"/>
</dbReference>
<dbReference type="CDD" id="cd14852">
    <property type="entry name" value="LD-carboxypeptidase"/>
    <property type="match status" value="1"/>
</dbReference>
<name>A0ABX0DGT3_9MICC</name>
<dbReference type="InterPro" id="IPR009045">
    <property type="entry name" value="Zn_M74/Hedgehog-like"/>
</dbReference>
<dbReference type="PANTHER" id="PTHR34385:SF1">
    <property type="entry name" value="PEPTIDOGLYCAN L-ALANYL-D-GLUTAMATE ENDOPEPTIDASE CWLK"/>
    <property type="match status" value="1"/>
</dbReference>
<accession>A0ABX0DGT3</accession>
<dbReference type="SUPFAM" id="SSF55166">
    <property type="entry name" value="Hedgehog/DD-peptidase"/>
    <property type="match status" value="1"/>
</dbReference>
<protein>
    <recommendedName>
        <fullName evidence="2">D-alanyl-D-alanine carboxypeptidase-like core domain-containing protein</fullName>
    </recommendedName>
</protein>
<proteinExistence type="predicted"/>
<evidence type="ECO:0000313" key="4">
    <source>
        <dbReference type="Proteomes" id="UP000479226"/>
    </source>
</evidence>
<feature type="domain" description="D-alanyl-D-alanine carboxypeptidase-like core" evidence="2">
    <location>
        <begin position="228"/>
        <end position="355"/>
    </location>
</feature>
<reference evidence="3 4" key="1">
    <citation type="submission" date="2020-02" db="EMBL/GenBank/DDBJ databases">
        <title>Genome sequence of the type strain DSM 27180 of Arthrobacter silviterrae.</title>
        <authorList>
            <person name="Gao J."/>
            <person name="Sun J."/>
        </authorList>
    </citation>
    <scope>NUCLEOTIDE SEQUENCE [LARGE SCALE GENOMIC DNA]</scope>
    <source>
        <strain evidence="3 4">DSM 27180</strain>
    </source>
</reference>
<feature type="chain" id="PRO_5045184952" description="D-alanyl-D-alanine carboxypeptidase-like core domain-containing protein" evidence="1">
    <location>
        <begin position="27"/>
        <end position="382"/>
    </location>
</feature>
<dbReference type="Gene3D" id="3.30.1380.10">
    <property type="match status" value="1"/>
</dbReference>
<dbReference type="PANTHER" id="PTHR34385">
    <property type="entry name" value="D-ALANYL-D-ALANINE CARBOXYPEPTIDASE"/>
    <property type="match status" value="1"/>
</dbReference>
<dbReference type="Pfam" id="PF02557">
    <property type="entry name" value="VanY"/>
    <property type="match status" value="1"/>
</dbReference>
<keyword evidence="1" id="KW-0732">Signal</keyword>
<feature type="signal peptide" evidence="1">
    <location>
        <begin position="1"/>
        <end position="26"/>
    </location>
</feature>
<dbReference type="InterPro" id="IPR052179">
    <property type="entry name" value="DD-CPase-like"/>
</dbReference>
<keyword evidence="4" id="KW-1185">Reference proteome</keyword>
<dbReference type="Proteomes" id="UP000479226">
    <property type="component" value="Unassembled WGS sequence"/>
</dbReference>
<organism evidence="3 4">
    <name type="scientific">Arthrobacter silviterrae</name>
    <dbReference type="NCBI Taxonomy" id="2026658"/>
    <lineage>
        <taxon>Bacteria</taxon>
        <taxon>Bacillati</taxon>
        <taxon>Actinomycetota</taxon>
        <taxon>Actinomycetes</taxon>
        <taxon>Micrococcales</taxon>
        <taxon>Micrococcaceae</taxon>
        <taxon>Arthrobacter</taxon>
    </lineage>
</organism>
<evidence type="ECO:0000256" key="1">
    <source>
        <dbReference type="SAM" id="SignalP"/>
    </source>
</evidence>
<dbReference type="InterPro" id="IPR058193">
    <property type="entry name" value="VanY/YodJ_core_dom"/>
</dbReference>
<dbReference type="InterPro" id="IPR003709">
    <property type="entry name" value="VanY-like_core_dom"/>
</dbReference>
<sequence length="382" mass="40280">MKFRQLLSAGAVVLAMLASSLGGVEAASAATPDNGAIAAKYSAAGGASGPLGPALNVLRCGLVKGGCYQAFRGGSIYWSSGSGAHITRGAIAGRWAAYNREWGSLGYPITDENCALISHGCVQSYQGGFIYWQSSVGAHAAYGAIGSKWVQMGYELSPLGYPTSDEACAGVPRSYVQQFLGGNIRWTSGVGVSVTPSQNSVGVVVNKQRPNSPINNTPADLVYVGSQLLRREAANQMALLIRGAAAAGVPVTTVSGFRSYASQASLYNYYVSIYGRTVADTISARPGYSEHQTGLALDIGNPNGACALQACFAGTPAGQFAAANAWRYGFIVRYPNGYNSITGYTYEPWHLRYIGLRAARDMHYRGYRTLEQYFGLPAAAGY</sequence>
<dbReference type="Pfam" id="PF08310">
    <property type="entry name" value="LGFP"/>
    <property type="match status" value="3"/>
</dbReference>
<dbReference type="EMBL" id="JAAKZI010000034">
    <property type="protein sequence ID" value="NGN84981.1"/>
    <property type="molecule type" value="Genomic_DNA"/>
</dbReference>